<dbReference type="PRINTS" id="PR00463">
    <property type="entry name" value="EP450I"/>
</dbReference>
<comment type="pathway">
    <text evidence="2">Secondary metabolite biosynthesis.</text>
</comment>
<dbReference type="CDD" id="cd11065">
    <property type="entry name" value="CYP64-like"/>
    <property type="match status" value="1"/>
</dbReference>
<evidence type="ECO:0000256" key="5">
    <source>
        <dbReference type="ARBA" id="ARBA00022723"/>
    </source>
</evidence>
<comment type="similarity">
    <text evidence="3 10">Belongs to the cytochrome P450 family.</text>
</comment>
<sequence length="483" mass="55003">MSTTLICVAFASFWALWGIFRRSRVSLPHPPGPKGWPILGNLFDVPKEEPWAGYKDLSKKYGKPRACDMLYLNVLGQPMLILSSAKRSRDLFELRSTNYSGRPRLPMIDELGYADGGWAIMDYGPKWRKNRRTFHQYFNASAIPQYRPIIDHQLHRFLQWMLESPKDFEQHCMTLFGATITHVAYGLKDLTHEHPFLLELEEVMDAFKVAAVPGTFLVDVLPVLKYVPSWFPGAGFKRWANGYREKEIHARHGFLPVFPRPSSGEAEPSVASLSIAKFSTEDEAVREEQEELARNTTWMAFIGEPLAFILAMVKYPEIQVKAQEELDTVVGHGRLPGHEDKDKLIYLQALMMEMLRWYSVTPFALPHTSTEDDVYEGYLIPKGTVIIPNVWAILHDEDVYESPGELIPERFLTPEGGINHELPDPRTVAFGFGRRICPGRYLSADAMYMMMATTLALFDILPPKDDFGNPIEVNPKLKLGNPS</sequence>
<dbReference type="AlphaFoldDB" id="A0A4Y7TIV4"/>
<keyword evidence="12" id="KW-1185">Reference proteome</keyword>
<evidence type="ECO:0000256" key="6">
    <source>
        <dbReference type="ARBA" id="ARBA00023002"/>
    </source>
</evidence>
<keyword evidence="6 10" id="KW-0560">Oxidoreductase</keyword>
<dbReference type="InterPro" id="IPR036396">
    <property type="entry name" value="Cyt_P450_sf"/>
</dbReference>
<keyword evidence="8 10" id="KW-0503">Monooxygenase</keyword>
<dbReference type="GO" id="GO:0004497">
    <property type="term" value="F:monooxygenase activity"/>
    <property type="evidence" value="ECO:0007669"/>
    <property type="project" value="UniProtKB-KW"/>
</dbReference>
<comment type="cofactor">
    <cofactor evidence="1 9">
        <name>heme</name>
        <dbReference type="ChEBI" id="CHEBI:30413"/>
    </cofactor>
</comment>
<organism evidence="11 12">
    <name type="scientific">Coprinellus micaceus</name>
    <name type="common">Glistening ink-cap mushroom</name>
    <name type="synonym">Coprinus micaceus</name>
    <dbReference type="NCBI Taxonomy" id="71717"/>
    <lineage>
        <taxon>Eukaryota</taxon>
        <taxon>Fungi</taxon>
        <taxon>Dikarya</taxon>
        <taxon>Basidiomycota</taxon>
        <taxon>Agaricomycotina</taxon>
        <taxon>Agaricomycetes</taxon>
        <taxon>Agaricomycetidae</taxon>
        <taxon>Agaricales</taxon>
        <taxon>Agaricineae</taxon>
        <taxon>Psathyrellaceae</taxon>
        <taxon>Coprinellus</taxon>
    </lineage>
</organism>
<keyword evidence="4 9" id="KW-0349">Heme</keyword>
<evidence type="ECO:0000256" key="7">
    <source>
        <dbReference type="ARBA" id="ARBA00023004"/>
    </source>
</evidence>
<dbReference type="OrthoDB" id="2789670at2759"/>
<dbReference type="GO" id="GO:0005506">
    <property type="term" value="F:iron ion binding"/>
    <property type="evidence" value="ECO:0007669"/>
    <property type="project" value="InterPro"/>
</dbReference>
<evidence type="ECO:0000256" key="8">
    <source>
        <dbReference type="ARBA" id="ARBA00023033"/>
    </source>
</evidence>
<dbReference type="InterPro" id="IPR050364">
    <property type="entry name" value="Cytochrome_P450_fung"/>
</dbReference>
<evidence type="ECO:0000256" key="9">
    <source>
        <dbReference type="PIRSR" id="PIRSR602401-1"/>
    </source>
</evidence>
<comment type="caution">
    <text evidence="11">The sequence shown here is derived from an EMBL/GenBank/DDBJ whole genome shotgun (WGS) entry which is preliminary data.</text>
</comment>
<dbReference type="Proteomes" id="UP000298030">
    <property type="component" value="Unassembled WGS sequence"/>
</dbReference>
<keyword evidence="7 9" id="KW-0408">Iron</keyword>
<dbReference type="Pfam" id="PF00067">
    <property type="entry name" value="p450"/>
    <property type="match status" value="2"/>
</dbReference>
<evidence type="ECO:0000313" key="12">
    <source>
        <dbReference type="Proteomes" id="UP000298030"/>
    </source>
</evidence>
<dbReference type="InterPro" id="IPR017972">
    <property type="entry name" value="Cyt_P450_CS"/>
</dbReference>
<name>A0A4Y7TIV4_COPMI</name>
<evidence type="ECO:0000256" key="3">
    <source>
        <dbReference type="ARBA" id="ARBA00010617"/>
    </source>
</evidence>
<dbReference type="PROSITE" id="PS00086">
    <property type="entry name" value="CYTOCHROME_P450"/>
    <property type="match status" value="1"/>
</dbReference>
<evidence type="ECO:0000256" key="10">
    <source>
        <dbReference type="RuleBase" id="RU000461"/>
    </source>
</evidence>
<feature type="binding site" description="axial binding residue" evidence="9">
    <location>
        <position position="437"/>
    </location>
    <ligand>
        <name>heme</name>
        <dbReference type="ChEBI" id="CHEBI:30413"/>
    </ligand>
    <ligandPart>
        <name>Fe</name>
        <dbReference type="ChEBI" id="CHEBI:18248"/>
    </ligandPart>
</feature>
<dbReference type="EMBL" id="QPFP01000012">
    <property type="protein sequence ID" value="TEB33482.1"/>
    <property type="molecule type" value="Genomic_DNA"/>
</dbReference>
<protein>
    <submittedName>
        <fullName evidence="11">Cytochrome P450</fullName>
    </submittedName>
</protein>
<evidence type="ECO:0000256" key="1">
    <source>
        <dbReference type="ARBA" id="ARBA00001971"/>
    </source>
</evidence>
<keyword evidence="5 9" id="KW-0479">Metal-binding</keyword>
<dbReference type="PANTHER" id="PTHR46300:SF7">
    <property type="entry name" value="P450, PUTATIVE (EUROFUNG)-RELATED"/>
    <property type="match status" value="1"/>
</dbReference>
<dbReference type="PRINTS" id="PR00385">
    <property type="entry name" value="P450"/>
</dbReference>
<dbReference type="GO" id="GO:0016705">
    <property type="term" value="F:oxidoreductase activity, acting on paired donors, with incorporation or reduction of molecular oxygen"/>
    <property type="evidence" value="ECO:0007669"/>
    <property type="project" value="InterPro"/>
</dbReference>
<gene>
    <name evidence="11" type="ORF">FA13DRAFT_1626864</name>
</gene>
<dbReference type="PANTHER" id="PTHR46300">
    <property type="entry name" value="P450, PUTATIVE (EUROFUNG)-RELATED-RELATED"/>
    <property type="match status" value="1"/>
</dbReference>
<evidence type="ECO:0000313" key="11">
    <source>
        <dbReference type="EMBL" id="TEB33482.1"/>
    </source>
</evidence>
<reference evidence="11 12" key="1">
    <citation type="journal article" date="2019" name="Nat. Ecol. Evol.">
        <title>Megaphylogeny resolves global patterns of mushroom evolution.</title>
        <authorList>
            <person name="Varga T."/>
            <person name="Krizsan K."/>
            <person name="Foldi C."/>
            <person name="Dima B."/>
            <person name="Sanchez-Garcia M."/>
            <person name="Sanchez-Ramirez S."/>
            <person name="Szollosi G.J."/>
            <person name="Szarkandi J.G."/>
            <person name="Papp V."/>
            <person name="Albert L."/>
            <person name="Andreopoulos W."/>
            <person name="Angelini C."/>
            <person name="Antonin V."/>
            <person name="Barry K.W."/>
            <person name="Bougher N.L."/>
            <person name="Buchanan P."/>
            <person name="Buyck B."/>
            <person name="Bense V."/>
            <person name="Catcheside P."/>
            <person name="Chovatia M."/>
            <person name="Cooper J."/>
            <person name="Damon W."/>
            <person name="Desjardin D."/>
            <person name="Finy P."/>
            <person name="Geml J."/>
            <person name="Haridas S."/>
            <person name="Hughes K."/>
            <person name="Justo A."/>
            <person name="Karasinski D."/>
            <person name="Kautmanova I."/>
            <person name="Kiss B."/>
            <person name="Kocsube S."/>
            <person name="Kotiranta H."/>
            <person name="LaButti K.M."/>
            <person name="Lechner B.E."/>
            <person name="Liimatainen K."/>
            <person name="Lipzen A."/>
            <person name="Lukacs Z."/>
            <person name="Mihaltcheva S."/>
            <person name="Morgado L.N."/>
            <person name="Niskanen T."/>
            <person name="Noordeloos M.E."/>
            <person name="Ohm R.A."/>
            <person name="Ortiz-Santana B."/>
            <person name="Ovrebo C."/>
            <person name="Racz N."/>
            <person name="Riley R."/>
            <person name="Savchenko A."/>
            <person name="Shiryaev A."/>
            <person name="Soop K."/>
            <person name="Spirin V."/>
            <person name="Szebenyi C."/>
            <person name="Tomsovsky M."/>
            <person name="Tulloss R.E."/>
            <person name="Uehling J."/>
            <person name="Grigoriev I.V."/>
            <person name="Vagvolgyi C."/>
            <person name="Papp T."/>
            <person name="Martin F.M."/>
            <person name="Miettinen O."/>
            <person name="Hibbett D.S."/>
            <person name="Nagy L.G."/>
        </authorList>
    </citation>
    <scope>NUCLEOTIDE SEQUENCE [LARGE SCALE GENOMIC DNA]</scope>
    <source>
        <strain evidence="11 12">FP101781</strain>
    </source>
</reference>
<proteinExistence type="inferred from homology"/>
<dbReference type="SUPFAM" id="SSF48264">
    <property type="entry name" value="Cytochrome P450"/>
    <property type="match status" value="1"/>
</dbReference>
<dbReference type="InterPro" id="IPR001128">
    <property type="entry name" value="Cyt_P450"/>
</dbReference>
<accession>A0A4Y7TIV4</accession>
<dbReference type="Gene3D" id="1.10.630.10">
    <property type="entry name" value="Cytochrome P450"/>
    <property type="match status" value="1"/>
</dbReference>
<evidence type="ECO:0000256" key="4">
    <source>
        <dbReference type="ARBA" id="ARBA00022617"/>
    </source>
</evidence>
<dbReference type="InterPro" id="IPR002401">
    <property type="entry name" value="Cyt_P450_E_grp-I"/>
</dbReference>
<evidence type="ECO:0000256" key="2">
    <source>
        <dbReference type="ARBA" id="ARBA00005179"/>
    </source>
</evidence>
<dbReference type="STRING" id="71717.A0A4Y7TIV4"/>
<dbReference type="GO" id="GO:0020037">
    <property type="term" value="F:heme binding"/>
    <property type="evidence" value="ECO:0007669"/>
    <property type="project" value="InterPro"/>
</dbReference>